<comment type="caution">
    <text evidence="2">The sequence shown here is derived from an EMBL/GenBank/DDBJ whole genome shotgun (WGS) entry which is preliminary data.</text>
</comment>
<dbReference type="AlphaFoldDB" id="A0A832PPP4"/>
<reference evidence="2 3" key="1">
    <citation type="journal article" date="2020" name="Biotechnol. Biofuels">
        <title>New insights from the biogas microbiome by comprehensive genome-resolved metagenomics of nearly 1600 species originating from multiple anaerobic digesters.</title>
        <authorList>
            <person name="Campanaro S."/>
            <person name="Treu L."/>
            <person name="Rodriguez-R L.M."/>
            <person name="Kovalovszki A."/>
            <person name="Ziels R.M."/>
            <person name="Maus I."/>
            <person name="Zhu X."/>
            <person name="Kougias P.G."/>
            <person name="Basile A."/>
            <person name="Luo G."/>
            <person name="Schluter A."/>
            <person name="Konstantinidis K.T."/>
            <person name="Angelidaki I."/>
        </authorList>
    </citation>
    <scope>NUCLEOTIDE SEQUENCE [LARGE SCALE GENOMIC DNA]</scope>
    <source>
        <strain evidence="2">AS04akNAM_125</strain>
    </source>
</reference>
<sequence>PWGRWLRMGEVVADPRAEVLMTGEGERPLLVAGRAGQGRVALLTSDQVWLWGRGFEGGGPQAELLRRVAHWSMKEPDLEEETLSVSIAEGPVLAITRRTMDDAIGPVEIIRPDGSTATLTLEPEGAGRFSGRFPAPAPGLYRLAEGDLARVVAVGPAAPREFEQTVADAAALRPLVAATQGAVLPLSGGVPDLRTVAVGRQAHGQGIARPWIAITPRGAEAVEGLAVRPLLPPWAWLLLIAGLALAAWLAEGGRLGRARPEVSGVRQ</sequence>
<dbReference type="EMBL" id="DULP01000193">
    <property type="protein sequence ID" value="HHW34885.1"/>
    <property type="molecule type" value="Genomic_DNA"/>
</dbReference>
<feature type="transmembrane region" description="Helical" evidence="1">
    <location>
        <begin position="233"/>
        <end position="250"/>
    </location>
</feature>
<dbReference type="PANTHER" id="PTHR37947:SF1">
    <property type="entry name" value="BLL2462 PROTEIN"/>
    <property type="match status" value="1"/>
</dbReference>
<dbReference type="Gene3D" id="3.40.50.880">
    <property type="match status" value="1"/>
</dbReference>
<organism evidence="2 3">
    <name type="scientific">Paracoccus solventivorans</name>
    <dbReference type="NCBI Taxonomy" id="53463"/>
    <lineage>
        <taxon>Bacteria</taxon>
        <taxon>Pseudomonadati</taxon>
        <taxon>Pseudomonadota</taxon>
        <taxon>Alphaproteobacteria</taxon>
        <taxon>Rhodobacterales</taxon>
        <taxon>Paracoccaceae</taxon>
        <taxon>Paracoccus</taxon>
    </lineage>
</organism>
<keyword evidence="1" id="KW-0472">Membrane</keyword>
<protein>
    <submittedName>
        <fullName evidence="2">Uncharacterized protein</fullName>
    </submittedName>
</protein>
<dbReference type="PANTHER" id="PTHR37947">
    <property type="entry name" value="BLL2462 PROTEIN"/>
    <property type="match status" value="1"/>
</dbReference>
<dbReference type="InterPro" id="IPR029062">
    <property type="entry name" value="Class_I_gatase-like"/>
</dbReference>
<name>A0A832PPP4_9RHOB</name>
<feature type="non-terminal residue" evidence="2">
    <location>
        <position position="1"/>
    </location>
</feature>
<gene>
    <name evidence="2" type="ORF">GXX24_12200</name>
</gene>
<keyword evidence="1" id="KW-0812">Transmembrane</keyword>
<proteinExistence type="predicted"/>
<accession>A0A832PPP4</accession>
<evidence type="ECO:0000313" key="2">
    <source>
        <dbReference type="EMBL" id="HHW34885.1"/>
    </source>
</evidence>
<evidence type="ECO:0000256" key="1">
    <source>
        <dbReference type="SAM" id="Phobius"/>
    </source>
</evidence>
<dbReference type="SUPFAM" id="SSF52317">
    <property type="entry name" value="Class I glutamine amidotransferase-like"/>
    <property type="match status" value="1"/>
</dbReference>
<dbReference type="Proteomes" id="UP000580830">
    <property type="component" value="Unassembled WGS sequence"/>
</dbReference>
<keyword evidence="1" id="KW-1133">Transmembrane helix</keyword>
<evidence type="ECO:0000313" key="3">
    <source>
        <dbReference type="Proteomes" id="UP000580830"/>
    </source>
</evidence>